<name>A0ABM8NP81_9BURK</name>
<gene>
    <name evidence="1" type="ORF">LMG27952_03125</name>
</gene>
<proteinExistence type="predicted"/>
<protein>
    <submittedName>
        <fullName evidence="1">Uncharacterized protein</fullName>
    </submittedName>
</protein>
<dbReference type="RefSeq" id="WP_201696823.1">
    <property type="nucleotide sequence ID" value="NZ_CAJHCQ010000007.1"/>
</dbReference>
<reference evidence="1 2" key="1">
    <citation type="submission" date="2020-10" db="EMBL/GenBank/DDBJ databases">
        <authorList>
            <person name="Peeters C."/>
        </authorList>
    </citation>
    <scope>NUCLEOTIDE SEQUENCE [LARGE SCALE GENOMIC DNA]</scope>
    <source>
        <strain evidence="1 2">LMG 27952</strain>
    </source>
</reference>
<organism evidence="1 2">
    <name type="scientific">Paraburkholderia hiiakae</name>
    <dbReference type="NCBI Taxonomy" id="1081782"/>
    <lineage>
        <taxon>Bacteria</taxon>
        <taxon>Pseudomonadati</taxon>
        <taxon>Pseudomonadota</taxon>
        <taxon>Betaproteobacteria</taxon>
        <taxon>Burkholderiales</taxon>
        <taxon>Burkholderiaceae</taxon>
        <taxon>Paraburkholderia</taxon>
    </lineage>
</organism>
<evidence type="ECO:0000313" key="2">
    <source>
        <dbReference type="Proteomes" id="UP000656319"/>
    </source>
</evidence>
<evidence type="ECO:0000313" key="1">
    <source>
        <dbReference type="EMBL" id="CAD6536254.1"/>
    </source>
</evidence>
<comment type="caution">
    <text evidence="1">The sequence shown here is derived from an EMBL/GenBank/DDBJ whole genome shotgun (WGS) entry which is preliminary data.</text>
</comment>
<sequence>MAAKWTEEEKQVLLDVSKNAINLLSQMHRLPGRTYEGAKCYASKHGIPLTAADAWSNEERATLRRIWRGKESLKRALDRLLPNRSYSSARSEAQRLGLTAASSRGRKGRTGYSWLLPSIKRVLRAHAEPMTVKELAAATGANLRSVGQLLKQYHGKQFRIGGWARSLDKWAAQWEVGTKADEPKPAPKTREEVARAYRARRRIRNSGSFNPFASLVEQVAA</sequence>
<dbReference type="EMBL" id="CAJHCQ010000007">
    <property type="protein sequence ID" value="CAD6536254.1"/>
    <property type="molecule type" value="Genomic_DNA"/>
</dbReference>
<dbReference type="Proteomes" id="UP000656319">
    <property type="component" value="Unassembled WGS sequence"/>
</dbReference>
<accession>A0ABM8NP81</accession>
<keyword evidence="2" id="KW-1185">Reference proteome</keyword>